<accession>A0ABV3AAC6</accession>
<proteinExistence type="predicted"/>
<dbReference type="EMBL" id="JBFAEG010000011">
    <property type="protein sequence ID" value="MEU5708750.1"/>
    <property type="molecule type" value="Genomic_DNA"/>
</dbReference>
<keyword evidence="2" id="KW-1185">Reference proteome</keyword>
<dbReference type="RefSeq" id="WP_158712536.1">
    <property type="nucleotide sequence ID" value="NZ_JBFAEG010000011.1"/>
</dbReference>
<protein>
    <submittedName>
        <fullName evidence="1">Uncharacterized protein</fullName>
    </submittedName>
</protein>
<dbReference type="Proteomes" id="UP001551011">
    <property type="component" value="Unassembled WGS sequence"/>
</dbReference>
<reference evidence="1 2" key="1">
    <citation type="submission" date="2024-06" db="EMBL/GenBank/DDBJ databases">
        <title>The Natural Products Discovery Center: Release of the First 8490 Sequenced Strains for Exploring Actinobacteria Biosynthetic Diversity.</title>
        <authorList>
            <person name="Kalkreuter E."/>
            <person name="Kautsar S.A."/>
            <person name="Yang D."/>
            <person name="Bader C.D."/>
            <person name="Teijaro C.N."/>
            <person name="Fluegel L."/>
            <person name="Davis C.M."/>
            <person name="Simpson J.R."/>
            <person name="Lauterbach L."/>
            <person name="Steele A.D."/>
            <person name="Gui C."/>
            <person name="Meng S."/>
            <person name="Li G."/>
            <person name="Viehrig K."/>
            <person name="Ye F."/>
            <person name="Su P."/>
            <person name="Kiefer A.F."/>
            <person name="Nichols A."/>
            <person name="Cepeda A.J."/>
            <person name="Yan W."/>
            <person name="Fan B."/>
            <person name="Jiang Y."/>
            <person name="Adhikari A."/>
            <person name="Zheng C.-J."/>
            <person name="Schuster L."/>
            <person name="Cowan T.M."/>
            <person name="Smanski M.J."/>
            <person name="Chevrette M.G."/>
            <person name="De Carvalho L.P.S."/>
            <person name="Shen B."/>
        </authorList>
    </citation>
    <scope>NUCLEOTIDE SEQUENCE [LARGE SCALE GENOMIC DNA]</scope>
    <source>
        <strain evidence="1 2">NPDC020594</strain>
    </source>
</reference>
<gene>
    <name evidence="1" type="ORF">AB0H04_18035</name>
</gene>
<evidence type="ECO:0000313" key="2">
    <source>
        <dbReference type="Proteomes" id="UP001551011"/>
    </source>
</evidence>
<evidence type="ECO:0000313" key="1">
    <source>
        <dbReference type="EMBL" id="MEU5708750.1"/>
    </source>
</evidence>
<name>A0ABV3AAC6_9ACTN</name>
<organism evidence="1 2">
    <name type="scientific">Streptomyces flaveolus</name>
    <dbReference type="NCBI Taxonomy" id="67297"/>
    <lineage>
        <taxon>Bacteria</taxon>
        <taxon>Bacillati</taxon>
        <taxon>Actinomycetota</taxon>
        <taxon>Actinomycetes</taxon>
        <taxon>Kitasatosporales</taxon>
        <taxon>Streptomycetaceae</taxon>
        <taxon>Streptomyces</taxon>
    </lineage>
</organism>
<sequence length="50" mass="5549">MAAAYTTSVEQDIGATRLPLFADGLTGRIDFQGDRYNEHHMPLVDKLPDT</sequence>
<comment type="caution">
    <text evidence="1">The sequence shown here is derived from an EMBL/GenBank/DDBJ whole genome shotgun (WGS) entry which is preliminary data.</text>
</comment>